<dbReference type="PROSITE" id="PS50294">
    <property type="entry name" value="WD_REPEATS_REGION"/>
    <property type="match status" value="5"/>
</dbReference>
<feature type="repeat" description="WD" evidence="4">
    <location>
        <begin position="298"/>
        <end position="330"/>
    </location>
</feature>
<feature type="repeat" description="WD" evidence="4">
    <location>
        <begin position="254"/>
        <end position="286"/>
    </location>
</feature>
<dbReference type="PROSITE" id="PS50082">
    <property type="entry name" value="WD_REPEATS_2"/>
    <property type="match status" value="5"/>
</dbReference>
<keyword evidence="1 4" id="KW-0853">WD repeat</keyword>
<dbReference type="InterPro" id="IPR036322">
    <property type="entry name" value="WD40_repeat_dom_sf"/>
</dbReference>
<comment type="function">
    <text evidence="3">Essential component of the cytosolic iron-sulfur (Fe/S) protein assembly machinery. Required for the maturation of extramitochondrial Fe/S proteins.</text>
</comment>
<feature type="compositionally biased region" description="Basic residues" evidence="5">
    <location>
        <begin position="709"/>
        <end position="723"/>
    </location>
</feature>
<gene>
    <name evidence="6" type="ORF">WJX84_004631</name>
</gene>
<dbReference type="PANTHER" id="PTHR19920:SF0">
    <property type="entry name" value="CYTOSOLIC IRON-SULFUR PROTEIN ASSEMBLY PROTEIN CIAO1-RELATED"/>
    <property type="match status" value="1"/>
</dbReference>
<comment type="caution">
    <text evidence="6">The sequence shown here is derived from an EMBL/GenBank/DDBJ whole genome shotgun (WGS) entry which is preliminary data.</text>
</comment>
<dbReference type="InterPro" id="IPR001680">
    <property type="entry name" value="WD40_rpt"/>
</dbReference>
<dbReference type="SUPFAM" id="SSF50978">
    <property type="entry name" value="WD40 repeat-like"/>
    <property type="match status" value="1"/>
</dbReference>
<evidence type="ECO:0000256" key="4">
    <source>
        <dbReference type="PROSITE-ProRule" id="PRU00221"/>
    </source>
</evidence>
<dbReference type="Proteomes" id="UP001485043">
    <property type="component" value="Unassembled WGS sequence"/>
</dbReference>
<feature type="compositionally biased region" description="Acidic residues" evidence="5">
    <location>
        <begin position="29"/>
        <end position="43"/>
    </location>
</feature>
<feature type="repeat" description="WD" evidence="4">
    <location>
        <begin position="207"/>
        <end position="238"/>
    </location>
</feature>
<comment type="similarity">
    <text evidence="3">Belongs to the WD repeat CIA1 family.</text>
</comment>
<dbReference type="Pfam" id="PF00400">
    <property type="entry name" value="WD40"/>
    <property type="match status" value="5"/>
</dbReference>
<dbReference type="CDD" id="cd00200">
    <property type="entry name" value="WD40"/>
    <property type="match status" value="1"/>
</dbReference>
<feature type="repeat" description="WD" evidence="4">
    <location>
        <begin position="387"/>
        <end position="419"/>
    </location>
</feature>
<accession>A0AAW1SSU5</accession>
<sequence length="786" mass="86419">MSGEELLPQRSGDSLAVHKARLFRKQAQDDDDDEETEEIESQAEDMKTTPRIDSVALARGRLSINTGADSPSSSAEESLSRKSGGLKAPKAAKPPKPKSPKKQGARTRFADDSAESDSEKSTSLSGTLSNVGRKLAETFTFGKSRSSSISRSEDKPHTQDPEPVEISAESTHVKFGDVTLCDDVVEHPKDRPDAGASQVELNEKQVLLGHTDRVWSVAWSPAGDLLATCAGDKTVRIWVEASQGGEWRCVAVLEDSHSRTVRSCAWAPGGRQLATASFDATTAIWQREGQEWEQAAVLEGHENEVKSVAWSPSGMLVATCSRDKSVWLWESLPGNEFECVDVKQGHSQDVKMVAWHPDGDVLASASYDDTIKLWIESDDEWICAQTLIGHESTVWAIAFNAGGSHMVSCSADTTLRVWNCQSNAAGDPSWKLATTITGYHTRPVYSVDWSPEGVIVTGSALLEGPRHGCQDYGYREAYAAAYSMEKAAKTRAERNYGASTPPSFKRFTYTETADKLLLGLVKFFHAQFRHVSLAVALDKARRQHLEGVKPDVVTATIGDLHAEELRHKLELGPVYCAVVLQCSNFRNTVKDKLFFEAFQSFTTDVLCEAFNANRWRDRLEIQLGEMFRTSPFNSVRRKQLPGTSPDTLKLKELFKMKYEKQDGNSEGKLVVTSRRDFRVNVQKASTTRTSLVESVIWDLPPIGAPPGPKRTRGTHTGPRRKRSTPQPTMSPLPVHVLPNGLVSDDALRELDLLQSALAAAAAASRDVDSQRSLFVSSSFSKPPLAM</sequence>
<proteinExistence type="inferred from homology"/>
<dbReference type="InterPro" id="IPR028608">
    <property type="entry name" value="CIAO1/Cia1"/>
</dbReference>
<keyword evidence="7" id="KW-1185">Reference proteome</keyword>
<dbReference type="Gene3D" id="2.130.10.10">
    <property type="entry name" value="YVTN repeat-like/Quinoprotein amine dehydrogenase"/>
    <property type="match status" value="1"/>
</dbReference>
<organism evidence="6 7">
    <name type="scientific">Apatococcus fuscideae</name>
    <dbReference type="NCBI Taxonomy" id="2026836"/>
    <lineage>
        <taxon>Eukaryota</taxon>
        <taxon>Viridiplantae</taxon>
        <taxon>Chlorophyta</taxon>
        <taxon>core chlorophytes</taxon>
        <taxon>Trebouxiophyceae</taxon>
        <taxon>Chlorellales</taxon>
        <taxon>Chlorellaceae</taxon>
        <taxon>Apatococcus</taxon>
    </lineage>
</organism>
<feature type="region of interest" description="Disordered" evidence="5">
    <location>
        <begin position="142"/>
        <end position="169"/>
    </location>
</feature>
<feature type="compositionally biased region" description="Low complexity" evidence="5">
    <location>
        <begin position="70"/>
        <end position="91"/>
    </location>
</feature>
<evidence type="ECO:0000256" key="5">
    <source>
        <dbReference type="SAM" id="MobiDB-lite"/>
    </source>
</evidence>
<evidence type="ECO:0000256" key="1">
    <source>
        <dbReference type="ARBA" id="ARBA00022574"/>
    </source>
</evidence>
<dbReference type="AlphaFoldDB" id="A0AAW1SSU5"/>
<feature type="repeat" description="WD" evidence="4">
    <location>
        <begin position="343"/>
        <end position="374"/>
    </location>
</feature>
<feature type="region of interest" description="Disordered" evidence="5">
    <location>
        <begin position="702"/>
        <end position="734"/>
    </location>
</feature>
<reference evidence="6 7" key="1">
    <citation type="journal article" date="2024" name="Nat. Commun.">
        <title>Phylogenomics reveals the evolutionary origins of lichenization in chlorophyte algae.</title>
        <authorList>
            <person name="Puginier C."/>
            <person name="Libourel C."/>
            <person name="Otte J."/>
            <person name="Skaloud P."/>
            <person name="Haon M."/>
            <person name="Grisel S."/>
            <person name="Petersen M."/>
            <person name="Berrin J.G."/>
            <person name="Delaux P.M."/>
            <person name="Dal Grande F."/>
            <person name="Keller J."/>
        </authorList>
    </citation>
    <scope>NUCLEOTIDE SEQUENCE [LARGE SCALE GENOMIC DNA]</scope>
    <source>
        <strain evidence="6 7">SAG 2523</strain>
    </source>
</reference>
<dbReference type="InterPro" id="IPR015943">
    <property type="entry name" value="WD40/YVTN_repeat-like_dom_sf"/>
</dbReference>
<name>A0AAW1SSU5_9CHLO</name>
<dbReference type="SMART" id="SM00320">
    <property type="entry name" value="WD40"/>
    <property type="match status" value="6"/>
</dbReference>
<feature type="compositionally biased region" description="Basic residues" evidence="5">
    <location>
        <begin position="93"/>
        <end position="105"/>
    </location>
</feature>
<dbReference type="HAMAP" id="MF_03037">
    <property type="entry name" value="ciao1"/>
    <property type="match status" value="1"/>
</dbReference>
<feature type="region of interest" description="Disordered" evidence="5">
    <location>
        <begin position="1"/>
        <end position="129"/>
    </location>
</feature>
<keyword evidence="2" id="KW-0677">Repeat</keyword>
<feature type="compositionally biased region" description="Basic and acidic residues" evidence="5">
    <location>
        <begin position="151"/>
        <end position="160"/>
    </location>
</feature>
<evidence type="ECO:0000313" key="6">
    <source>
        <dbReference type="EMBL" id="KAK9857995.1"/>
    </source>
</evidence>
<dbReference type="PANTHER" id="PTHR19920">
    <property type="entry name" value="WD40 PROTEIN CIAO1"/>
    <property type="match status" value="1"/>
</dbReference>
<dbReference type="GO" id="GO:0097361">
    <property type="term" value="C:cytosolic [4Fe-4S] assembly targeting complex"/>
    <property type="evidence" value="ECO:0007669"/>
    <property type="project" value="InterPro"/>
</dbReference>
<protein>
    <recommendedName>
        <fullName evidence="3">Probable cytosolic iron-sulfur protein assembly protein CIAO1 homolog</fullName>
    </recommendedName>
</protein>
<evidence type="ECO:0000256" key="3">
    <source>
        <dbReference type="HAMAP-Rule" id="MF_03037"/>
    </source>
</evidence>
<evidence type="ECO:0000256" key="2">
    <source>
        <dbReference type="ARBA" id="ARBA00022737"/>
    </source>
</evidence>
<dbReference type="EMBL" id="JALJOV010000944">
    <property type="protein sequence ID" value="KAK9857995.1"/>
    <property type="molecule type" value="Genomic_DNA"/>
</dbReference>
<dbReference type="GO" id="GO:0016226">
    <property type="term" value="P:iron-sulfur cluster assembly"/>
    <property type="evidence" value="ECO:0007669"/>
    <property type="project" value="UniProtKB-UniRule"/>
</dbReference>
<evidence type="ECO:0000313" key="7">
    <source>
        <dbReference type="Proteomes" id="UP001485043"/>
    </source>
</evidence>